<dbReference type="EMBL" id="JBHTEB010000001">
    <property type="protein sequence ID" value="MFD0312730.1"/>
    <property type="molecule type" value="Genomic_DNA"/>
</dbReference>
<dbReference type="SUPFAM" id="SSF53850">
    <property type="entry name" value="Periplasmic binding protein-like II"/>
    <property type="match status" value="1"/>
</dbReference>
<dbReference type="Proteomes" id="UP001597023">
    <property type="component" value="Unassembled WGS sequence"/>
</dbReference>
<organism evidence="4 5">
    <name type="scientific">Streptomyces flavalbus</name>
    <dbReference type="NCBI Taxonomy" id="2665155"/>
    <lineage>
        <taxon>Bacteria</taxon>
        <taxon>Bacillati</taxon>
        <taxon>Actinomycetota</taxon>
        <taxon>Actinomycetes</taxon>
        <taxon>Kitasatosporales</taxon>
        <taxon>Streptomycetaceae</taxon>
        <taxon>Streptomyces</taxon>
    </lineage>
</organism>
<accession>A0ABW2W320</accession>
<dbReference type="InterPro" id="IPR011600">
    <property type="entry name" value="Pept_C14_caspase"/>
</dbReference>
<dbReference type="Gene3D" id="3.40.50.1460">
    <property type="match status" value="1"/>
</dbReference>
<evidence type="ECO:0000256" key="1">
    <source>
        <dbReference type="ARBA" id="ARBA00022729"/>
    </source>
</evidence>
<comment type="caution">
    <text evidence="4">The sequence shown here is derived from an EMBL/GenBank/DDBJ whole genome shotgun (WGS) entry which is preliminary data.</text>
</comment>
<name>A0ABW2W320_9ACTN</name>
<keyword evidence="5" id="KW-1185">Reference proteome</keyword>
<dbReference type="PANTHER" id="PTHR35936:SF17">
    <property type="entry name" value="ARGININE-BINDING EXTRACELLULAR PROTEIN ARTP"/>
    <property type="match status" value="1"/>
</dbReference>
<dbReference type="NCBIfam" id="NF047832">
    <property type="entry name" value="caspase_w_EACC1"/>
    <property type="match status" value="1"/>
</dbReference>
<evidence type="ECO:0000313" key="5">
    <source>
        <dbReference type="Proteomes" id="UP001597023"/>
    </source>
</evidence>
<dbReference type="Pfam" id="PF00497">
    <property type="entry name" value="SBP_bac_3"/>
    <property type="match status" value="1"/>
</dbReference>
<gene>
    <name evidence="4" type="ORF">ACFQZ6_00460</name>
</gene>
<dbReference type="SMART" id="SM00062">
    <property type="entry name" value="PBPb"/>
    <property type="match status" value="1"/>
</dbReference>
<dbReference type="InterPro" id="IPR029030">
    <property type="entry name" value="Caspase-like_dom_sf"/>
</dbReference>
<keyword evidence="1" id="KW-0732">Signal</keyword>
<evidence type="ECO:0000313" key="4">
    <source>
        <dbReference type="EMBL" id="MFD0312730.1"/>
    </source>
</evidence>
<dbReference type="Gene3D" id="3.40.190.10">
    <property type="entry name" value="Periplasmic binding protein-like II"/>
    <property type="match status" value="2"/>
</dbReference>
<proteinExistence type="predicted"/>
<dbReference type="PANTHER" id="PTHR35936">
    <property type="entry name" value="MEMBRANE-BOUND LYTIC MUREIN TRANSGLYCOSYLASE F"/>
    <property type="match status" value="1"/>
</dbReference>
<dbReference type="Pfam" id="PF00656">
    <property type="entry name" value="Peptidase_C14"/>
    <property type="match status" value="1"/>
</dbReference>
<dbReference type="InterPro" id="IPR001638">
    <property type="entry name" value="Solute-binding_3/MltF_N"/>
</dbReference>
<evidence type="ECO:0000256" key="2">
    <source>
        <dbReference type="SAM" id="MobiDB-lite"/>
    </source>
</evidence>
<protein>
    <submittedName>
        <fullName evidence="4">Transporter substrate-binding domain-containing protein</fullName>
    </submittedName>
</protein>
<feature type="compositionally biased region" description="Low complexity" evidence="2">
    <location>
        <begin position="262"/>
        <end position="275"/>
    </location>
</feature>
<reference evidence="5" key="1">
    <citation type="journal article" date="2019" name="Int. J. Syst. Evol. Microbiol.">
        <title>The Global Catalogue of Microorganisms (GCM) 10K type strain sequencing project: providing services to taxonomists for standard genome sequencing and annotation.</title>
        <authorList>
            <consortium name="The Broad Institute Genomics Platform"/>
            <consortium name="The Broad Institute Genome Sequencing Center for Infectious Disease"/>
            <person name="Wu L."/>
            <person name="Ma J."/>
        </authorList>
    </citation>
    <scope>NUCLEOTIDE SEQUENCE [LARGE SCALE GENOMIC DNA]</scope>
    <source>
        <strain evidence="5">CGMCC 4.7400</strain>
    </source>
</reference>
<dbReference type="SUPFAM" id="SSF52129">
    <property type="entry name" value="Caspase-like"/>
    <property type="match status" value="1"/>
</dbReference>
<sequence length="574" mass="60562">MSGPRFPERAASRAVLIGAGTFHDPELPDIPAVRANLDALRRTLTHPVHGVFAPEHCAVVEDPEDQSTVGAALSRAVRESEDLLLVYYCGHGLLDDAGLLHFALTGTDTENVGFSAIHLDLVKRMVGGARARSRVLVLDCCFSGQAVSAMAGPGGLALGQLDLTGTYTLTSTTATAPSHAPPGAAHTAFTGSMLRALAVPGPLTLDEVHRHIDQELAGLGLPRPQRRSVGAVGKLSLVRGPLREAEAPSATGTRAPTDADTRSATSPAPSRRTRSRAVLAATALSVVALLFPLLGNLLTSDADGGSGGDSPGSGSRLFDGDTVQVGMRVDRVETGYYQPPEGGFSAYSVDVILALLKEARIKAEPIYVNVPWDRQIHELTEGAVDLDAALVITASRMREVDFVGPFASSRQGVLVRAEATASIHKPGDLDGKRVCVQVGSTSEAALKGSRYDRTTVQVEPNFSSCVGLLLDGQVDALAADSLALSALADQYPRLKVVPAISFGDLESYGIALPKGYSKDCERLRDAMVTYVSGDAWLRDFRKRLPTSYLSGGDQARPTAADIRRWSCRTSPADG</sequence>
<feature type="region of interest" description="Disordered" evidence="2">
    <location>
        <begin position="240"/>
        <end position="275"/>
    </location>
</feature>
<evidence type="ECO:0000259" key="3">
    <source>
        <dbReference type="SMART" id="SM00062"/>
    </source>
</evidence>
<dbReference type="RefSeq" id="WP_381604314.1">
    <property type="nucleotide sequence ID" value="NZ_JBHTEB010000001.1"/>
</dbReference>
<feature type="domain" description="Solute-binding protein family 3/N-terminal" evidence="3">
    <location>
        <begin position="322"/>
        <end position="539"/>
    </location>
</feature>